<evidence type="ECO:0000313" key="10">
    <source>
        <dbReference type="Proteomes" id="UP000829364"/>
    </source>
</evidence>
<dbReference type="Proteomes" id="UP000829364">
    <property type="component" value="Chromosome 5"/>
</dbReference>
<dbReference type="PANTHER" id="PTHR43806">
    <property type="entry name" value="PEPTIDASE S8"/>
    <property type="match status" value="1"/>
</dbReference>
<feature type="compositionally biased region" description="Low complexity" evidence="6">
    <location>
        <begin position="577"/>
        <end position="586"/>
    </location>
</feature>
<evidence type="ECO:0000313" key="9">
    <source>
        <dbReference type="EMBL" id="UNI20025.1"/>
    </source>
</evidence>
<sequence length="905" mass="100321">MAASFSSSSLDPLDLAQTALKRVADIASSLGVQHRRPVCGRLGAELLLAAQYLDTAAGVPAQEERLRLRVTKLLRDLATICCWHRQTSTPSSSGNNNNNDDGHALLDAIVRLPPGSLLYRTALGEIGKGLLRITSQTAEAEKAIFHIQRFTKRDGTHKQQRRREAADNEFPAKRSTPAEYPNHINMLAYNALREHMCCSCHCDGEHLTRLLLRPPPLQNTAHNGHVQFDMLFSARAWKGAGSGHWQDVQLLVPRAKRSKKRARILSLESNDDIQPLPSPPEPLSVRVDHGQFCKLISSETRSRVCLTVHDGKLHKTGFDHLRQIVQHAPGISLANLLRIHHLSARMKVTLAYILAQSVWQYYDSDWMKTAWTSETIQFIEECAGEQGGIFAFKPYLSVRFGDEEDPLAGERSTIDGEIHHYPRVRALGTMLVEIGIGSPLPMNYSARTISSSVAAAVNEHLLQAIQHSKNERLWRDCDYPDYLAAVSSCLHPCIFGSATSMPAVGGEGEEPFIHGLKRRRDILYDKVVFPLEELLQRTRWMDQLTSISPLETPTESVPAHGVVAEQLPSPAKDADDAGAAPPAQTDPESKRKARRWLLQMRRLNHELAAAQAKPISPAARVRIAVLDTGCDDNAAFFLHSDHGSRLQEWKDWVDESEQWQDQHGHGTHLVSLIMQIAPDALMYVARVARSPDELLGASDNVAKAISWASKEWRADIISMSFGYAEEQRNISRAIRGALYERDDAVLFFAAASNYGANEREMFPARHDSVISIRCTNFDGDFEGFNPARSQDEETAFGTLGMDVPSSWLSTHHQAEEYKSGSSVAAAVAAAMAAGLLGYAGLRSGGCASLNVAEKLRTRKGMLAVFRALATPTLKERYLYLAPWKWMEGSDEVRWATLVAALSRVC</sequence>
<dbReference type="RefSeq" id="XP_047843506.1">
    <property type="nucleotide sequence ID" value="XM_047987521.1"/>
</dbReference>
<evidence type="ECO:0000256" key="2">
    <source>
        <dbReference type="ARBA" id="ARBA00022670"/>
    </source>
</evidence>
<evidence type="ECO:0008006" key="11">
    <source>
        <dbReference type="Google" id="ProtNLM"/>
    </source>
</evidence>
<organism evidence="9 10">
    <name type="scientific">Purpureocillium takamizusanense</name>
    <dbReference type="NCBI Taxonomy" id="2060973"/>
    <lineage>
        <taxon>Eukaryota</taxon>
        <taxon>Fungi</taxon>
        <taxon>Dikarya</taxon>
        <taxon>Ascomycota</taxon>
        <taxon>Pezizomycotina</taxon>
        <taxon>Sordariomycetes</taxon>
        <taxon>Hypocreomycetidae</taxon>
        <taxon>Hypocreales</taxon>
        <taxon>Ophiocordycipitaceae</taxon>
        <taxon>Purpureocillium</taxon>
    </lineage>
</organism>
<evidence type="ECO:0000256" key="6">
    <source>
        <dbReference type="SAM" id="MobiDB-lite"/>
    </source>
</evidence>
<dbReference type="PANTHER" id="PTHR43806:SF11">
    <property type="entry name" value="CEREVISIN-RELATED"/>
    <property type="match status" value="1"/>
</dbReference>
<dbReference type="GO" id="GO:0004252">
    <property type="term" value="F:serine-type endopeptidase activity"/>
    <property type="evidence" value="ECO:0007669"/>
    <property type="project" value="InterPro"/>
</dbReference>
<feature type="region of interest" description="Disordered" evidence="6">
    <location>
        <begin position="569"/>
        <end position="591"/>
    </location>
</feature>
<proteinExistence type="inferred from homology"/>
<dbReference type="AlphaFoldDB" id="A0A9Q8QI26"/>
<dbReference type="Pfam" id="PF24476">
    <property type="entry name" value="DUF7580"/>
    <property type="match status" value="1"/>
</dbReference>
<dbReference type="GO" id="GO:0006508">
    <property type="term" value="P:proteolysis"/>
    <property type="evidence" value="ECO:0007669"/>
    <property type="project" value="UniProtKB-KW"/>
</dbReference>
<dbReference type="Gene3D" id="3.40.50.200">
    <property type="entry name" value="Peptidase S8/S53 domain"/>
    <property type="match status" value="1"/>
</dbReference>
<dbReference type="PRINTS" id="PR00723">
    <property type="entry name" value="SUBTILISIN"/>
</dbReference>
<dbReference type="PROSITE" id="PS51892">
    <property type="entry name" value="SUBTILASE"/>
    <property type="match status" value="1"/>
</dbReference>
<keyword evidence="3" id="KW-0378">Hydrolase</keyword>
<dbReference type="EMBL" id="CP086358">
    <property type="protein sequence ID" value="UNI20025.1"/>
    <property type="molecule type" value="Genomic_DNA"/>
</dbReference>
<accession>A0A9Q8QI26</accession>
<evidence type="ECO:0000256" key="1">
    <source>
        <dbReference type="ARBA" id="ARBA00011073"/>
    </source>
</evidence>
<dbReference type="OrthoDB" id="4927437at2759"/>
<dbReference type="InterPro" id="IPR015500">
    <property type="entry name" value="Peptidase_S8_subtilisin-rel"/>
</dbReference>
<evidence type="ECO:0000256" key="4">
    <source>
        <dbReference type="ARBA" id="ARBA00022825"/>
    </source>
</evidence>
<feature type="region of interest" description="Disordered" evidence="6">
    <location>
        <begin position="153"/>
        <end position="177"/>
    </location>
</feature>
<reference evidence="9" key="1">
    <citation type="submission" date="2021-11" db="EMBL/GenBank/DDBJ databases">
        <title>Purpureocillium_takamizusanense_genome.</title>
        <authorList>
            <person name="Nguyen N.-H."/>
        </authorList>
    </citation>
    <scope>NUCLEOTIDE SEQUENCE</scope>
    <source>
        <strain evidence="9">PT3</strain>
    </source>
</reference>
<dbReference type="InterPro" id="IPR056002">
    <property type="entry name" value="DUF7580"/>
</dbReference>
<feature type="domain" description="Peptidase S8/S53" evidence="7">
    <location>
        <begin position="621"/>
        <end position="836"/>
    </location>
</feature>
<dbReference type="InterPro" id="IPR000209">
    <property type="entry name" value="Peptidase_S8/S53_dom"/>
</dbReference>
<name>A0A9Q8QI26_9HYPO</name>
<dbReference type="GeneID" id="72068108"/>
<dbReference type="InterPro" id="IPR050131">
    <property type="entry name" value="Peptidase_S8_subtilisin-like"/>
</dbReference>
<keyword evidence="10" id="KW-1185">Reference proteome</keyword>
<evidence type="ECO:0000259" key="8">
    <source>
        <dbReference type="Pfam" id="PF24476"/>
    </source>
</evidence>
<dbReference type="InterPro" id="IPR036852">
    <property type="entry name" value="Peptidase_S8/S53_dom_sf"/>
</dbReference>
<protein>
    <recommendedName>
        <fullName evidence="11">Peptidase S8/S53 domain-containing protein</fullName>
    </recommendedName>
</protein>
<evidence type="ECO:0000259" key="7">
    <source>
        <dbReference type="Pfam" id="PF00082"/>
    </source>
</evidence>
<feature type="compositionally biased region" description="Basic and acidic residues" evidence="6">
    <location>
        <begin position="153"/>
        <end position="172"/>
    </location>
</feature>
<evidence type="ECO:0000256" key="5">
    <source>
        <dbReference type="PROSITE-ProRule" id="PRU01240"/>
    </source>
</evidence>
<keyword evidence="2" id="KW-0645">Protease</keyword>
<evidence type="ECO:0000256" key="3">
    <source>
        <dbReference type="ARBA" id="ARBA00022801"/>
    </source>
</evidence>
<feature type="domain" description="DUF7580" evidence="8">
    <location>
        <begin position="188"/>
        <end position="537"/>
    </location>
</feature>
<gene>
    <name evidence="9" type="ORF">JDV02_006159</name>
</gene>
<comment type="caution">
    <text evidence="5">Lacks conserved residue(s) required for the propagation of feature annotation.</text>
</comment>
<comment type="similarity">
    <text evidence="1 5">Belongs to the peptidase S8 family.</text>
</comment>
<keyword evidence="4" id="KW-0720">Serine protease</keyword>
<dbReference type="SUPFAM" id="SSF52743">
    <property type="entry name" value="Subtilisin-like"/>
    <property type="match status" value="1"/>
</dbReference>
<dbReference type="Pfam" id="PF00082">
    <property type="entry name" value="Peptidase_S8"/>
    <property type="match status" value="1"/>
</dbReference>